<dbReference type="PANTHER" id="PTHR33884:SF3">
    <property type="entry name" value="UPF0410 PROTEIN YMGE"/>
    <property type="match status" value="1"/>
</dbReference>
<evidence type="ECO:0000256" key="2">
    <source>
        <dbReference type="ARBA" id="ARBA00011006"/>
    </source>
</evidence>
<organism evidence="8 9">
    <name type="scientific">Roseiflexus castenholzii (strain DSM 13941 / HLO8)</name>
    <dbReference type="NCBI Taxonomy" id="383372"/>
    <lineage>
        <taxon>Bacteria</taxon>
        <taxon>Bacillati</taxon>
        <taxon>Chloroflexota</taxon>
        <taxon>Chloroflexia</taxon>
        <taxon>Chloroflexales</taxon>
        <taxon>Roseiflexineae</taxon>
        <taxon>Roseiflexaceae</taxon>
        <taxon>Roseiflexus</taxon>
    </lineage>
</organism>
<feature type="transmembrane region" description="Helical" evidence="7">
    <location>
        <begin position="30"/>
        <end position="52"/>
    </location>
</feature>
<dbReference type="PANTHER" id="PTHR33884">
    <property type="entry name" value="UPF0410 PROTEIN YMGE"/>
    <property type="match status" value="1"/>
</dbReference>
<dbReference type="GO" id="GO:0005886">
    <property type="term" value="C:plasma membrane"/>
    <property type="evidence" value="ECO:0007669"/>
    <property type="project" value="UniProtKB-SubCell"/>
</dbReference>
<comment type="similarity">
    <text evidence="2">Belongs to the UPF0410 family.</text>
</comment>
<dbReference type="EMBL" id="CP000804">
    <property type="protein sequence ID" value="ABU57177.1"/>
    <property type="molecule type" value="Genomic_DNA"/>
</dbReference>
<dbReference type="InterPro" id="IPR007341">
    <property type="entry name" value="Transgly_assoc"/>
</dbReference>
<comment type="subcellular location">
    <subcellularLocation>
        <location evidence="1">Cell membrane</location>
        <topology evidence="1">Multi-pass membrane protein</topology>
    </subcellularLocation>
</comment>
<keyword evidence="6 7" id="KW-0472">Membrane</keyword>
<dbReference type="KEGG" id="rca:Rcas_1077"/>
<dbReference type="eggNOG" id="COG2261">
    <property type="taxonomic scope" value="Bacteria"/>
</dbReference>
<sequence length="86" mass="9115">MGPISWIIFGALAGWVASLLVGIEERQGCLMNIIIGILGAFVGGLIMDLLGFGGTNFGWDVRSFGVAVLGAIVLLAITGQIRQRRR</sequence>
<evidence type="ECO:0000256" key="5">
    <source>
        <dbReference type="ARBA" id="ARBA00022989"/>
    </source>
</evidence>
<feature type="transmembrane region" description="Helical" evidence="7">
    <location>
        <begin position="64"/>
        <end position="81"/>
    </location>
</feature>
<evidence type="ECO:0000256" key="4">
    <source>
        <dbReference type="ARBA" id="ARBA00022692"/>
    </source>
</evidence>
<proteinExistence type="inferred from homology"/>
<evidence type="ECO:0000256" key="7">
    <source>
        <dbReference type="SAM" id="Phobius"/>
    </source>
</evidence>
<evidence type="ECO:0000256" key="1">
    <source>
        <dbReference type="ARBA" id="ARBA00004651"/>
    </source>
</evidence>
<evidence type="ECO:0000313" key="9">
    <source>
        <dbReference type="Proteomes" id="UP000000263"/>
    </source>
</evidence>
<name>A7NI77_ROSCS</name>
<reference evidence="8 9" key="1">
    <citation type="submission" date="2007-08" db="EMBL/GenBank/DDBJ databases">
        <title>Complete sequence of Roseiflexus castenholzii DSM 13941.</title>
        <authorList>
            <consortium name="US DOE Joint Genome Institute"/>
            <person name="Copeland A."/>
            <person name="Lucas S."/>
            <person name="Lapidus A."/>
            <person name="Barry K."/>
            <person name="Glavina del Rio T."/>
            <person name="Dalin E."/>
            <person name="Tice H."/>
            <person name="Pitluck S."/>
            <person name="Thompson L.S."/>
            <person name="Brettin T."/>
            <person name="Bruce D."/>
            <person name="Detter J.C."/>
            <person name="Han C."/>
            <person name="Tapia R."/>
            <person name="Schmutz J."/>
            <person name="Larimer F."/>
            <person name="Land M."/>
            <person name="Hauser L."/>
            <person name="Kyrpides N."/>
            <person name="Mikhailova N."/>
            <person name="Bryant D.A."/>
            <person name="Hanada S."/>
            <person name="Tsukatani Y."/>
            <person name="Richardson P."/>
        </authorList>
    </citation>
    <scope>NUCLEOTIDE SEQUENCE [LARGE SCALE GENOMIC DNA]</scope>
    <source>
        <strain evidence="9">DSM 13941 / HLO8</strain>
    </source>
</reference>
<keyword evidence="4 7" id="KW-0812">Transmembrane</keyword>
<keyword evidence="5 7" id="KW-1133">Transmembrane helix</keyword>
<accession>A7NI77</accession>
<dbReference type="AlphaFoldDB" id="A7NI77"/>
<protein>
    <submittedName>
        <fullName evidence="8">Transglycosylase-associated protein</fullName>
    </submittedName>
</protein>
<dbReference type="HOGENOM" id="CLU_160040_0_0_0"/>
<keyword evidence="3" id="KW-1003">Cell membrane</keyword>
<evidence type="ECO:0000313" key="8">
    <source>
        <dbReference type="EMBL" id="ABU57177.1"/>
    </source>
</evidence>
<dbReference type="RefSeq" id="WP_012119607.1">
    <property type="nucleotide sequence ID" value="NC_009767.1"/>
</dbReference>
<dbReference type="OrthoDB" id="964123at2"/>
<dbReference type="Pfam" id="PF04226">
    <property type="entry name" value="Transgly_assoc"/>
    <property type="match status" value="1"/>
</dbReference>
<gene>
    <name evidence="8" type="ordered locus">Rcas_1077</name>
</gene>
<feature type="transmembrane region" description="Helical" evidence="7">
    <location>
        <begin position="6"/>
        <end position="23"/>
    </location>
</feature>
<evidence type="ECO:0000256" key="6">
    <source>
        <dbReference type="ARBA" id="ARBA00023136"/>
    </source>
</evidence>
<dbReference type="Proteomes" id="UP000000263">
    <property type="component" value="Chromosome"/>
</dbReference>
<keyword evidence="9" id="KW-1185">Reference proteome</keyword>
<dbReference type="STRING" id="383372.Rcas_1077"/>
<evidence type="ECO:0000256" key="3">
    <source>
        <dbReference type="ARBA" id="ARBA00022475"/>
    </source>
</evidence>